<name>A0A6A5RU47_9PLEO</name>
<proteinExistence type="predicted"/>
<keyword evidence="3" id="KW-1185">Reference proteome</keyword>
<dbReference type="RefSeq" id="XP_033451327.1">
    <property type="nucleotide sequence ID" value="XM_033589450.1"/>
</dbReference>
<evidence type="ECO:0000313" key="2">
    <source>
        <dbReference type="EMBL" id="KAF1931079.1"/>
    </source>
</evidence>
<reference evidence="2" key="1">
    <citation type="journal article" date="2020" name="Stud. Mycol.">
        <title>101 Dothideomycetes genomes: a test case for predicting lifestyles and emergence of pathogens.</title>
        <authorList>
            <person name="Haridas S."/>
            <person name="Albert R."/>
            <person name="Binder M."/>
            <person name="Bloem J."/>
            <person name="Labutti K."/>
            <person name="Salamov A."/>
            <person name="Andreopoulos B."/>
            <person name="Baker S."/>
            <person name="Barry K."/>
            <person name="Bills G."/>
            <person name="Bluhm B."/>
            <person name="Cannon C."/>
            <person name="Castanera R."/>
            <person name="Culley D."/>
            <person name="Daum C."/>
            <person name="Ezra D."/>
            <person name="Gonzalez J."/>
            <person name="Henrissat B."/>
            <person name="Kuo A."/>
            <person name="Liang C."/>
            <person name="Lipzen A."/>
            <person name="Lutzoni F."/>
            <person name="Magnuson J."/>
            <person name="Mondo S."/>
            <person name="Nolan M."/>
            <person name="Ohm R."/>
            <person name="Pangilinan J."/>
            <person name="Park H.-J."/>
            <person name="Ramirez L."/>
            <person name="Alfaro M."/>
            <person name="Sun H."/>
            <person name="Tritt A."/>
            <person name="Yoshinaga Y."/>
            <person name="Zwiers L.-H."/>
            <person name="Turgeon B."/>
            <person name="Goodwin S."/>
            <person name="Spatafora J."/>
            <person name="Crous P."/>
            <person name="Grigoriev I."/>
        </authorList>
    </citation>
    <scope>NUCLEOTIDE SEQUENCE</scope>
    <source>
        <strain evidence="2">CBS 183.55</strain>
    </source>
</reference>
<dbReference type="GeneID" id="54347097"/>
<evidence type="ECO:0000313" key="3">
    <source>
        <dbReference type="Proteomes" id="UP000800082"/>
    </source>
</evidence>
<evidence type="ECO:0000256" key="1">
    <source>
        <dbReference type="SAM" id="MobiDB-lite"/>
    </source>
</evidence>
<sequence length="238" mass="26715">MPHAVHAKPTITRCFENRDRVLRRRGYSDARHPEQQFESRRDGSSRALVSFVEMHSAGPSDDPRPHVSSSEVLCAVLKRGRDGQRISTRQQDRGVLSCQQRRRRDELRASPGFGVFRCPDRNARSQRISTLDYRKKRITPHRTQARTLNAAICTSTSTSRMQCRRSTKPLGSLRRVLIVVARFAHCAGSEILRLAEAGITIGARLMSWPRCEGKYATSAVTVWAGQATDIQVTGSDTS</sequence>
<feature type="region of interest" description="Disordered" evidence="1">
    <location>
        <begin position="25"/>
        <end position="45"/>
    </location>
</feature>
<feature type="compositionally biased region" description="Basic and acidic residues" evidence="1">
    <location>
        <begin position="25"/>
        <end position="44"/>
    </location>
</feature>
<gene>
    <name evidence="2" type="ORF">M421DRAFT_339288</name>
</gene>
<accession>A0A6A5RU47</accession>
<dbReference type="Proteomes" id="UP000800082">
    <property type="component" value="Unassembled WGS sequence"/>
</dbReference>
<dbReference type="AlphaFoldDB" id="A0A6A5RU47"/>
<organism evidence="2 3">
    <name type="scientific">Didymella exigua CBS 183.55</name>
    <dbReference type="NCBI Taxonomy" id="1150837"/>
    <lineage>
        <taxon>Eukaryota</taxon>
        <taxon>Fungi</taxon>
        <taxon>Dikarya</taxon>
        <taxon>Ascomycota</taxon>
        <taxon>Pezizomycotina</taxon>
        <taxon>Dothideomycetes</taxon>
        <taxon>Pleosporomycetidae</taxon>
        <taxon>Pleosporales</taxon>
        <taxon>Pleosporineae</taxon>
        <taxon>Didymellaceae</taxon>
        <taxon>Didymella</taxon>
    </lineage>
</organism>
<protein>
    <submittedName>
        <fullName evidence="2">Uncharacterized protein</fullName>
    </submittedName>
</protein>
<dbReference type="EMBL" id="ML978961">
    <property type="protein sequence ID" value="KAF1931079.1"/>
    <property type="molecule type" value="Genomic_DNA"/>
</dbReference>